<evidence type="ECO:0000313" key="4">
    <source>
        <dbReference type="Proteomes" id="UP001225761"/>
    </source>
</evidence>
<keyword evidence="2" id="KW-1133">Transmembrane helix</keyword>
<keyword evidence="2" id="KW-0472">Membrane</keyword>
<sequence>MSIQAGTLLKTNKENVYAFAAKGPNGEYYDFMSKDEPIWILNDSNSRPDPNNKLHAYVGDALNPPQQSVMKLWAGIFSDVGTATGRSEVEGGILFYQVSGSLWVYNPYVNKDSFLKTALYWVKASEVMTDKDYKEKASKNAELEKKENESNLNNPESPQNQGEKKDGLTPPTSAAGSGAGTNSKTGLILGLIAGVVLIGVTIWAIVIRKKED</sequence>
<comment type="caution">
    <text evidence="3">The sequence shown here is derived from an EMBL/GenBank/DDBJ whole genome shotgun (WGS) entry which is preliminary data.</text>
</comment>
<organism evidence="3 4">
    <name type="scientific">Flectobacillus rivi</name>
    <dbReference type="NCBI Taxonomy" id="2984209"/>
    <lineage>
        <taxon>Bacteria</taxon>
        <taxon>Pseudomonadati</taxon>
        <taxon>Bacteroidota</taxon>
        <taxon>Cytophagia</taxon>
        <taxon>Cytophagales</taxon>
        <taxon>Flectobacillaceae</taxon>
        <taxon>Flectobacillus</taxon>
    </lineage>
</organism>
<evidence type="ECO:0000256" key="2">
    <source>
        <dbReference type="SAM" id="Phobius"/>
    </source>
</evidence>
<keyword evidence="2" id="KW-0812">Transmembrane</keyword>
<dbReference type="EMBL" id="JASHIE010000006">
    <property type="protein sequence ID" value="MDI9875030.1"/>
    <property type="molecule type" value="Genomic_DNA"/>
</dbReference>
<protein>
    <recommendedName>
        <fullName evidence="5">Gram-positive cocci surface proteins LPxTG domain-containing protein</fullName>
    </recommendedName>
</protein>
<evidence type="ECO:0000313" key="3">
    <source>
        <dbReference type="EMBL" id="MDI9875030.1"/>
    </source>
</evidence>
<feature type="compositionally biased region" description="Basic and acidic residues" evidence="1">
    <location>
        <begin position="138"/>
        <end position="149"/>
    </location>
</feature>
<evidence type="ECO:0008006" key="5">
    <source>
        <dbReference type="Google" id="ProtNLM"/>
    </source>
</evidence>
<keyword evidence="4" id="KW-1185">Reference proteome</keyword>
<feature type="transmembrane region" description="Helical" evidence="2">
    <location>
        <begin position="187"/>
        <end position="207"/>
    </location>
</feature>
<accession>A0ABT6Z1L6</accession>
<reference evidence="3 4" key="1">
    <citation type="submission" date="2023-05" db="EMBL/GenBank/DDBJ databases">
        <title>Novel species of genus Flectobacillus isolated from stream in China.</title>
        <authorList>
            <person name="Lu H."/>
        </authorList>
    </citation>
    <scope>NUCLEOTIDE SEQUENCE [LARGE SCALE GENOMIC DNA]</scope>
    <source>
        <strain evidence="3 4">LFS242W</strain>
    </source>
</reference>
<gene>
    <name evidence="3" type="ORF">QM481_10880</name>
</gene>
<dbReference type="RefSeq" id="WP_283381784.1">
    <property type="nucleotide sequence ID" value="NZ_JASHIE010000006.1"/>
</dbReference>
<proteinExistence type="predicted"/>
<feature type="region of interest" description="Disordered" evidence="1">
    <location>
        <begin position="138"/>
        <end position="180"/>
    </location>
</feature>
<name>A0ABT6Z1L6_9BACT</name>
<feature type="compositionally biased region" description="Polar residues" evidence="1">
    <location>
        <begin position="170"/>
        <end position="180"/>
    </location>
</feature>
<evidence type="ECO:0000256" key="1">
    <source>
        <dbReference type="SAM" id="MobiDB-lite"/>
    </source>
</evidence>
<dbReference type="Proteomes" id="UP001225761">
    <property type="component" value="Unassembled WGS sequence"/>
</dbReference>